<sequence>MSPLVLSTRALKVVNKGIDLFHHHGFHLVGVDRIVKESEITKMTFYHYFQSKARFIEICLLVQKERLQDKVVAMVEYDHNTSVTDKLNKLYNLHIDLEGPYYLLFKAIFETKNTYSNAYQIAIKYRTWLTNEIYSQLRIVNTDASFHDAKLFLYMIEGAIIQLLSSDNSDVREGRIERVLIHFSQT</sequence>
<dbReference type="PROSITE" id="PS50977">
    <property type="entry name" value="HTH_TETR_2"/>
    <property type="match status" value="1"/>
</dbReference>
<reference evidence="7" key="2">
    <citation type="submission" date="2017-12" db="EMBL/GenBank/DDBJ databases">
        <title>FDA dAtabase for Regulatory Grade micrObial Sequences (FDA-ARGOS): Supporting development and validation of Infectious Disease Dx tests.</title>
        <authorList>
            <person name="Hoffmann M."/>
            <person name="Allard M."/>
            <person name="Evans P."/>
            <person name="Brown E."/>
            <person name="Tallon L."/>
            <person name="Sadzewicz L."/>
            <person name="Sengamalay N."/>
            <person name="Ott S."/>
            <person name="Godinez A."/>
            <person name="Nagaraj S."/>
            <person name="Vavikolanu K."/>
            <person name="Aluvathingal J."/>
            <person name="Nadendla S."/>
            <person name="Sichtig H."/>
        </authorList>
    </citation>
    <scope>NUCLEOTIDE SEQUENCE [LARGE SCALE GENOMIC DNA]</scope>
    <source>
        <strain evidence="7">FDAARGOS_129</strain>
    </source>
</reference>
<feature type="DNA-binding region" description="H-T-H motif" evidence="2">
    <location>
        <begin position="30"/>
        <end position="49"/>
    </location>
</feature>
<gene>
    <name evidence="5" type="ORF">AE32_01328</name>
    <name evidence="4" type="ORF">AL533_10515</name>
</gene>
<evidence type="ECO:0000313" key="5">
    <source>
        <dbReference type="EMBL" id="KDM57217.1"/>
    </source>
</evidence>
<dbReference type="GO" id="GO:0003677">
    <property type="term" value="F:DNA binding"/>
    <property type="evidence" value="ECO:0007669"/>
    <property type="project" value="UniProtKB-UniRule"/>
</dbReference>
<dbReference type="Proteomes" id="UP000027208">
    <property type="component" value="Unassembled WGS sequence"/>
</dbReference>
<dbReference type="InterPro" id="IPR009057">
    <property type="entry name" value="Homeodomain-like_sf"/>
</dbReference>
<reference evidence="5 6" key="1">
    <citation type="submission" date="2014-04" db="EMBL/GenBank/DDBJ databases">
        <title>The Genome Sequence of Acinetobacter baumanii BIDMC 57.</title>
        <authorList>
            <consortium name="The Broad Institute Genomics Platform"/>
            <consortium name="The Broad Institute Genome Sequencing Center for Infectious Disease"/>
            <person name="Murphy C."/>
            <person name="Cosimi L."/>
            <person name="Cerqueira G."/>
            <person name="Feldgarden M."/>
            <person name="Earl A."/>
            <person name="Spencer M.D."/>
            <person name="Fodor A."/>
            <person name="Sautter R.L."/>
            <person name="Hung D."/>
            <person name="Onderdonk A.B."/>
            <person name="Ernst C."/>
            <person name="Delaney M."/>
            <person name="DuBois A."/>
            <person name="Young S.K."/>
            <person name="Zeng Q."/>
            <person name="Gargeya S."/>
            <person name="Abouelleil A."/>
            <person name="Alvarado L."/>
            <person name="Chapman S.B."/>
            <person name="Gainer-Dewar J."/>
            <person name="Goldberg J."/>
            <person name="Griggs A."/>
            <person name="Gujja S."/>
            <person name="Hansen M."/>
            <person name="Howarth C."/>
            <person name="Imamovic A."/>
            <person name="Larimer J."/>
            <person name="Pearson M."/>
            <person name="Poon T.W."/>
            <person name="Priest M."/>
            <person name="Roberts A."/>
            <person name="Saif S."/>
            <person name="Shea T."/>
            <person name="Sykes S."/>
            <person name="Wortman J."/>
            <person name="Nusbaum C."/>
            <person name="Birren B."/>
        </authorList>
    </citation>
    <scope>NUCLEOTIDE SEQUENCE [LARGE SCALE GENOMIC DNA]</scope>
    <source>
        <strain evidence="5 6">BIDMC 57</strain>
    </source>
</reference>
<evidence type="ECO:0000256" key="2">
    <source>
        <dbReference type="PROSITE-ProRule" id="PRU00335"/>
    </source>
</evidence>
<dbReference type="Proteomes" id="UP000237921">
    <property type="component" value="Chromosome"/>
</dbReference>
<dbReference type="Gene3D" id="1.10.357.10">
    <property type="entry name" value="Tetracycline Repressor, domain 2"/>
    <property type="match status" value="1"/>
</dbReference>
<organism evidence="4 7">
    <name type="scientific">Acinetobacter nosocomialis</name>
    <dbReference type="NCBI Taxonomy" id="106654"/>
    <lineage>
        <taxon>Bacteria</taxon>
        <taxon>Pseudomonadati</taxon>
        <taxon>Pseudomonadota</taxon>
        <taxon>Gammaproteobacteria</taxon>
        <taxon>Moraxellales</taxon>
        <taxon>Moraxellaceae</taxon>
        <taxon>Acinetobacter</taxon>
        <taxon>Acinetobacter calcoaceticus/baumannii complex</taxon>
    </lineage>
</organism>
<reference evidence="4" key="3">
    <citation type="submission" date="2017-12" db="EMBL/GenBank/DDBJ databases">
        <title>FDA dAtabase for Regulatory Grade micrObial Sequences (FDA-ARGOS): Supporting development and validation of Infectious Disease Dx tests.</title>
        <authorList>
            <person name="Campos J."/>
            <person name="Goldberg B."/>
            <person name="Tallon L."/>
            <person name="Sadzewicz L."/>
            <person name="Sengamalay N."/>
            <person name="Ott S."/>
            <person name="Godinez A."/>
            <person name="Nagaraj S."/>
            <person name="Vavikolanu K."/>
            <person name="Aluvathingal J."/>
            <person name="Nadendla S."/>
            <person name="Nandy P."/>
            <person name="Hobson J."/>
            <person name="Sichtig H."/>
        </authorList>
    </citation>
    <scope>NUCLEOTIDE SEQUENCE</scope>
    <source>
        <strain evidence="4">FDAARGOS_129</strain>
    </source>
</reference>
<evidence type="ECO:0000313" key="4">
    <source>
        <dbReference type="EMBL" id="AVF44790.1"/>
    </source>
</evidence>
<dbReference type="RefSeq" id="WP_004887894.1">
    <property type="nucleotide sequence ID" value="NZ_BBTU01000078.1"/>
</dbReference>
<evidence type="ECO:0000256" key="1">
    <source>
        <dbReference type="ARBA" id="ARBA00023125"/>
    </source>
</evidence>
<name>A0A2L1VHR9_ACINO</name>
<dbReference type="EMBL" id="JMUI01000003">
    <property type="protein sequence ID" value="KDM57217.1"/>
    <property type="molecule type" value="Genomic_DNA"/>
</dbReference>
<dbReference type="InterPro" id="IPR001647">
    <property type="entry name" value="HTH_TetR"/>
</dbReference>
<evidence type="ECO:0000313" key="6">
    <source>
        <dbReference type="Proteomes" id="UP000027208"/>
    </source>
</evidence>
<dbReference type="EMBL" id="CP014019">
    <property type="protein sequence ID" value="AVF44790.1"/>
    <property type="molecule type" value="Genomic_DNA"/>
</dbReference>
<dbReference type="SUPFAM" id="SSF46689">
    <property type="entry name" value="Homeodomain-like"/>
    <property type="match status" value="1"/>
</dbReference>
<accession>A0A2L1VHR9</accession>
<evidence type="ECO:0000313" key="7">
    <source>
        <dbReference type="Proteomes" id="UP000237921"/>
    </source>
</evidence>
<protein>
    <submittedName>
        <fullName evidence="4">TetR/AcrR family transcriptional regulator</fullName>
    </submittedName>
</protein>
<dbReference type="Pfam" id="PF00440">
    <property type="entry name" value="TetR_N"/>
    <property type="match status" value="1"/>
</dbReference>
<keyword evidence="1 2" id="KW-0238">DNA-binding</keyword>
<dbReference type="AlphaFoldDB" id="A0A2L1VHR9"/>
<feature type="domain" description="HTH tetR-type" evidence="3">
    <location>
        <begin position="7"/>
        <end position="67"/>
    </location>
</feature>
<proteinExistence type="predicted"/>
<evidence type="ECO:0000259" key="3">
    <source>
        <dbReference type="PROSITE" id="PS50977"/>
    </source>
</evidence>